<reference evidence="1 2" key="1">
    <citation type="submission" date="2020-12" db="EMBL/GenBank/DDBJ databases">
        <title>Nonconservative transfer and diversity of a new family of integrative and conjugative elements associated with antibiotic resistance in zoonotic pathogen Streptococcus suis.</title>
        <authorList>
            <person name="Huang J."/>
        </authorList>
    </citation>
    <scope>NUCLEOTIDE SEQUENCE [LARGE SCALE GENOMIC DNA]</scope>
    <source>
        <strain evidence="1 2">YZDH1</strain>
    </source>
</reference>
<sequence>MDYAIFIQPAISIVVAIISGVWSYLASRANNKTEIEKQAKEHAHAVEKLEKEFQYQLSTLKQQHSLEIEKLKQSHELRLQELEKVSSLDAEKDKALKLNEFAFKALTGEVDLDKALAVNDKVNAYNRKQSLQEQFIQKTSKKS</sequence>
<gene>
    <name evidence="1" type="ORF">I5V48_10685</name>
</gene>
<proteinExistence type="predicted"/>
<dbReference type="AlphaFoldDB" id="A0A0N0VC10"/>
<organism evidence="1 2">
    <name type="scientific">Streptococcus suis</name>
    <dbReference type="NCBI Taxonomy" id="1307"/>
    <lineage>
        <taxon>Bacteria</taxon>
        <taxon>Bacillati</taxon>
        <taxon>Bacillota</taxon>
        <taxon>Bacilli</taxon>
        <taxon>Lactobacillales</taxon>
        <taxon>Streptococcaceae</taxon>
        <taxon>Streptococcus</taxon>
    </lineage>
</organism>
<dbReference type="RefSeq" id="WP_029178370.1">
    <property type="nucleotide sequence ID" value="NZ_CEDT01000057.1"/>
</dbReference>
<accession>A0A0N0VC10</accession>
<dbReference type="Proteomes" id="UP000594569">
    <property type="component" value="Chromosome"/>
</dbReference>
<name>A0A0N0VC10_STRSU</name>
<evidence type="ECO:0000313" key="2">
    <source>
        <dbReference type="Proteomes" id="UP000594569"/>
    </source>
</evidence>
<evidence type="ECO:0000313" key="1">
    <source>
        <dbReference type="EMBL" id="QPO26398.1"/>
    </source>
</evidence>
<dbReference type="EMBL" id="CP065430">
    <property type="protein sequence ID" value="QPO26398.1"/>
    <property type="molecule type" value="Genomic_DNA"/>
</dbReference>
<protein>
    <submittedName>
        <fullName evidence="1">Uncharacterized protein</fullName>
    </submittedName>
</protein>